<feature type="compositionally biased region" description="Polar residues" evidence="1">
    <location>
        <begin position="35"/>
        <end position="48"/>
    </location>
</feature>
<reference evidence="3" key="3">
    <citation type="journal article" date="2010" name="Genome Res.">
        <title>Population genomic sequencing of Coccidioides fungi reveals recent hybridization and transposon control.</title>
        <authorList>
            <person name="Neafsey D.E."/>
            <person name="Barker B.M."/>
            <person name="Sharpton T.J."/>
            <person name="Stajich J.E."/>
            <person name="Park D.J."/>
            <person name="Whiston E."/>
            <person name="Hung C.-Y."/>
            <person name="McMahan C."/>
            <person name="White J."/>
            <person name="Sykes S."/>
            <person name="Heiman D."/>
            <person name="Young S."/>
            <person name="Zeng Q."/>
            <person name="Abouelleil A."/>
            <person name="Aftuck L."/>
            <person name="Bessette D."/>
            <person name="Brown A."/>
            <person name="FitzGerald M."/>
            <person name="Lui A."/>
            <person name="Macdonald J.P."/>
            <person name="Priest M."/>
            <person name="Orbach M.J."/>
            <person name="Galgiani J.N."/>
            <person name="Kirkland T.N."/>
            <person name="Cole G.T."/>
            <person name="Birren B.W."/>
            <person name="Henn M.R."/>
            <person name="Taylor J.W."/>
            <person name="Rounsley S.D."/>
        </authorList>
    </citation>
    <scope>NUCLEOTIDE SEQUENCE [LARGE SCALE GENOMIC DNA]</scope>
    <source>
        <strain evidence="3">RMSCC 3488</strain>
    </source>
</reference>
<reference evidence="3" key="2">
    <citation type="journal article" date="2009" name="Genome Res.">
        <title>Comparative genomic analyses of the human fungal pathogens Coccidioides and their relatives.</title>
        <authorList>
            <person name="Sharpton T.J."/>
            <person name="Stajich J.E."/>
            <person name="Rounsley S.D."/>
            <person name="Gardner M.J."/>
            <person name="Wortman J.R."/>
            <person name="Jordar V.S."/>
            <person name="Maiti R."/>
            <person name="Kodira C.D."/>
            <person name="Neafsey D.E."/>
            <person name="Zeng Q."/>
            <person name="Hung C.-Y."/>
            <person name="McMahan C."/>
            <person name="Muszewska A."/>
            <person name="Grynberg M."/>
            <person name="Mandel M.A."/>
            <person name="Kellner E.M."/>
            <person name="Barker B.M."/>
            <person name="Galgiani J.N."/>
            <person name="Orbach M.J."/>
            <person name="Kirkland T.N."/>
            <person name="Cole G.T."/>
            <person name="Henn M.R."/>
            <person name="Birren B.W."/>
            <person name="Taylor J.W."/>
        </authorList>
    </citation>
    <scope>NUCLEOTIDE SEQUENCE [LARGE SCALE GENOMIC DNA]</scope>
    <source>
        <strain evidence="3">RMSCC 3488</strain>
    </source>
</reference>
<dbReference type="EMBL" id="DS268114">
    <property type="protein sequence ID" value="KMM73180.1"/>
    <property type="molecule type" value="Genomic_DNA"/>
</dbReference>
<dbReference type="AlphaFoldDB" id="A0A0J6FUU1"/>
<evidence type="ECO:0000313" key="2">
    <source>
        <dbReference type="EMBL" id="KMM73180.1"/>
    </source>
</evidence>
<organism evidence="2 3">
    <name type="scientific">Coccidioides posadasii RMSCC 3488</name>
    <dbReference type="NCBI Taxonomy" id="454284"/>
    <lineage>
        <taxon>Eukaryota</taxon>
        <taxon>Fungi</taxon>
        <taxon>Dikarya</taxon>
        <taxon>Ascomycota</taxon>
        <taxon>Pezizomycotina</taxon>
        <taxon>Eurotiomycetes</taxon>
        <taxon>Eurotiomycetidae</taxon>
        <taxon>Onygenales</taxon>
        <taxon>Onygenaceae</taxon>
        <taxon>Coccidioides</taxon>
    </lineage>
</organism>
<feature type="compositionally biased region" description="Basic residues" evidence="1">
    <location>
        <begin position="18"/>
        <end position="29"/>
    </location>
</feature>
<dbReference type="VEuPathDB" id="FungiDB:CPAG_09469"/>
<dbReference type="Proteomes" id="UP000054567">
    <property type="component" value="Unassembled WGS sequence"/>
</dbReference>
<evidence type="ECO:0000256" key="1">
    <source>
        <dbReference type="SAM" id="MobiDB-lite"/>
    </source>
</evidence>
<reference evidence="2 3" key="1">
    <citation type="submission" date="2007-06" db="EMBL/GenBank/DDBJ databases">
        <title>The Genome Sequence of Coccidioides posadasii RMSCC_3488.</title>
        <authorList>
            <consortium name="Coccidioides Genome Resources Consortium"/>
            <consortium name="The Broad Institute Genome Sequencing Platform"/>
            <person name="Henn M.R."/>
            <person name="Sykes S."/>
            <person name="Young S."/>
            <person name="Jaffe D."/>
            <person name="Berlin A."/>
            <person name="Alvarez P."/>
            <person name="Butler J."/>
            <person name="Gnerre S."/>
            <person name="Grabherr M."/>
            <person name="Mauceli E."/>
            <person name="Brockman W."/>
            <person name="Kodira C."/>
            <person name="Alvarado L."/>
            <person name="Zeng Q."/>
            <person name="Crawford M."/>
            <person name="Antoine C."/>
            <person name="Devon K."/>
            <person name="Galgiani J."/>
            <person name="Orsborn K."/>
            <person name="Lewis M.L."/>
            <person name="Nusbaum C."/>
            <person name="Galagan J."/>
            <person name="Birren B."/>
        </authorList>
    </citation>
    <scope>NUCLEOTIDE SEQUENCE [LARGE SCALE GENOMIC DNA]</scope>
    <source>
        <strain evidence="2 3">RMSCC 3488</strain>
    </source>
</reference>
<sequence length="160" mass="17978">MKLKSESCDAMGLPASTPKRRTTNQRRVKSPPPQQQGDRSSSDPVGSTPTVDLVVSPLHFQEKKILARLSTRTPITLLLSTEVQANPQSILTMYLQGLRVSLSSGVKKKPLSQPSQYIYSVSYILNFLIKSENLFLELRRKCLLAKGNRVSLFPRNRRQP</sequence>
<accession>A0A0J6FUU1</accession>
<evidence type="ECO:0000313" key="3">
    <source>
        <dbReference type="Proteomes" id="UP000054567"/>
    </source>
</evidence>
<name>A0A0J6FUU1_COCPO</name>
<proteinExistence type="predicted"/>
<feature type="region of interest" description="Disordered" evidence="1">
    <location>
        <begin position="1"/>
        <end position="48"/>
    </location>
</feature>
<protein>
    <submittedName>
        <fullName evidence="2">Uncharacterized protein</fullName>
    </submittedName>
</protein>
<gene>
    <name evidence="2" type="ORF">CPAG_09469</name>
</gene>